<dbReference type="STRING" id="1314773.A0A3N2PS40"/>
<dbReference type="InterPro" id="IPR000757">
    <property type="entry name" value="Beta-glucanase-like"/>
</dbReference>
<feature type="domain" description="GH16" evidence="7">
    <location>
        <begin position="8"/>
        <end position="320"/>
    </location>
</feature>
<dbReference type="FunFam" id="2.60.120.200:FF:000114">
    <property type="entry name" value="Probable endo-1,3(4)-beta-glucanase NFIA_089530"/>
    <property type="match status" value="1"/>
</dbReference>
<keyword evidence="4" id="KW-0378">Hydrolase</keyword>
<keyword evidence="6" id="KW-0732">Signal</keyword>
<dbReference type="InterPro" id="IPR050546">
    <property type="entry name" value="Glycosyl_Hydrlase_16"/>
</dbReference>
<dbReference type="CDD" id="cd02181">
    <property type="entry name" value="GH16_fungal_Lam16A_glucanase"/>
    <property type="match status" value="1"/>
</dbReference>
<gene>
    <name evidence="8" type="ORF">SODALDRAFT_334423</name>
</gene>
<feature type="signal peptide" evidence="6">
    <location>
        <begin position="1"/>
        <end position="23"/>
    </location>
</feature>
<evidence type="ECO:0000313" key="9">
    <source>
        <dbReference type="Proteomes" id="UP000272025"/>
    </source>
</evidence>
<dbReference type="PANTHER" id="PTHR10963">
    <property type="entry name" value="GLYCOSYL HYDROLASE-RELATED"/>
    <property type="match status" value="1"/>
</dbReference>
<sequence>MRFSVHRVSFGLCAIPLLGLVVAEPYVLHHHFDRTNFFDEFTFFDEPDPTRGVQRYVSAVEANSVSLAGFANDAVFLGVDYKTPGPWRRSVRVTSNTAYDSGLFIADIAHMPTSSCAVWPAFWMFGPQWPYDGEIDIIEGVNTQDRNKITLHTGPGCSITNEGTTASTTLRETNCNAGDAYLGCTQTTASNDNYGDGFNDIGGGVYATQWTGEHISVWFFPRGRIPPDVRSDSPDPWTWGPALARFNGGDGCRIPDHFRQQSLVFNIALCGEWAGRVWGDDAECSALAPTCDEWVANNPDAFAEAYWLINSVRVFQLEEA</sequence>
<dbReference type="Gene3D" id="2.60.120.200">
    <property type="match status" value="1"/>
</dbReference>
<dbReference type="AlphaFoldDB" id="A0A3N2PS40"/>
<proteinExistence type="inferred from homology"/>
<evidence type="ECO:0000256" key="5">
    <source>
        <dbReference type="ARBA" id="ARBA00023295"/>
    </source>
</evidence>
<accession>A0A3N2PS40</accession>
<evidence type="ECO:0000256" key="6">
    <source>
        <dbReference type="SAM" id="SignalP"/>
    </source>
</evidence>
<dbReference type="GeneID" id="39580684"/>
<organism evidence="8 9">
    <name type="scientific">Sodiomyces alkalinus (strain CBS 110278 / VKM F-3762 / F11)</name>
    <name type="common">Alkaliphilic filamentous fungus</name>
    <dbReference type="NCBI Taxonomy" id="1314773"/>
    <lineage>
        <taxon>Eukaryota</taxon>
        <taxon>Fungi</taxon>
        <taxon>Dikarya</taxon>
        <taxon>Ascomycota</taxon>
        <taxon>Pezizomycotina</taxon>
        <taxon>Sordariomycetes</taxon>
        <taxon>Hypocreomycetidae</taxon>
        <taxon>Glomerellales</taxon>
        <taxon>Plectosphaerellaceae</taxon>
        <taxon>Sodiomyces</taxon>
    </lineage>
</organism>
<dbReference type="GO" id="GO:0009251">
    <property type="term" value="P:glucan catabolic process"/>
    <property type="evidence" value="ECO:0007669"/>
    <property type="project" value="TreeGrafter"/>
</dbReference>
<evidence type="ECO:0000313" key="8">
    <source>
        <dbReference type="EMBL" id="ROT37332.1"/>
    </source>
</evidence>
<dbReference type="OrthoDB" id="192832at2759"/>
<evidence type="ECO:0000256" key="3">
    <source>
        <dbReference type="ARBA" id="ARBA00012599"/>
    </source>
</evidence>
<dbReference type="Pfam" id="PF26113">
    <property type="entry name" value="GH16_XgeA"/>
    <property type="match status" value="1"/>
</dbReference>
<keyword evidence="5" id="KW-0326">Glycosidase</keyword>
<dbReference type="SUPFAM" id="SSF49899">
    <property type="entry name" value="Concanavalin A-like lectins/glucanases"/>
    <property type="match status" value="1"/>
</dbReference>
<evidence type="ECO:0000256" key="4">
    <source>
        <dbReference type="ARBA" id="ARBA00022801"/>
    </source>
</evidence>
<name>A0A3N2PS40_SODAK</name>
<comment type="catalytic activity">
    <reaction evidence="1">
        <text>Endohydrolysis of (1-&gt;3)- or (1-&gt;4)-linkages in beta-D-glucans when the glucose residue whose reducing group is involved in the linkage to be hydrolyzed is itself substituted at C-3.</text>
        <dbReference type="EC" id="3.2.1.6"/>
    </reaction>
</comment>
<dbReference type="Proteomes" id="UP000272025">
    <property type="component" value="Unassembled WGS sequence"/>
</dbReference>
<evidence type="ECO:0000256" key="2">
    <source>
        <dbReference type="ARBA" id="ARBA00006865"/>
    </source>
</evidence>
<dbReference type="EC" id="3.2.1.6" evidence="3"/>
<dbReference type="GO" id="GO:0052861">
    <property type="term" value="F:endo-1,3(4)-beta-glucanase activity"/>
    <property type="evidence" value="ECO:0007669"/>
    <property type="project" value="UniProtKB-EC"/>
</dbReference>
<reference evidence="8 9" key="1">
    <citation type="journal article" date="2018" name="Mol. Ecol.">
        <title>The obligate alkalophilic soda-lake fungus Sodiomyces alkalinus has shifted to a protein diet.</title>
        <authorList>
            <person name="Grum-Grzhimaylo A.A."/>
            <person name="Falkoski D.L."/>
            <person name="van den Heuvel J."/>
            <person name="Valero-Jimenez C.A."/>
            <person name="Min B."/>
            <person name="Choi I.G."/>
            <person name="Lipzen A."/>
            <person name="Daum C.G."/>
            <person name="Aanen D.K."/>
            <person name="Tsang A."/>
            <person name="Henrissat B."/>
            <person name="Bilanenko E.N."/>
            <person name="de Vries R.P."/>
            <person name="van Kan J.A.L."/>
            <person name="Grigoriev I.V."/>
            <person name="Debets A.J.M."/>
        </authorList>
    </citation>
    <scope>NUCLEOTIDE SEQUENCE [LARGE SCALE GENOMIC DNA]</scope>
    <source>
        <strain evidence="8 9">F11</strain>
    </source>
</reference>
<dbReference type="InterPro" id="IPR013320">
    <property type="entry name" value="ConA-like_dom_sf"/>
</dbReference>
<protein>
    <recommendedName>
        <fullName evidence="3">endo-1,3(4)-beta-glucanase</fullName>
        <ecNumber evidence="3">3.2.1.6</ecNumber>
    </recommendedName>
</protein>
<evidence type="ECO:0000256" key="1">
    <source>
        <dbReference type="ARBA" id="ARBA00000124"/>
    </source>
</evidence>
<dbReference type="EMBL" id="ML119057">
    <property type="protein sequence ID" value="ROT37332.1"/>
    <property type="molecule type" value="Genomic_DNA"/>
</dbReference>
<dbReference type="PANTHER" id="PTHR10963:SF24">
    <property type="entry name" value="GLYCOSIDASE C21B10.07-RELATED"/>
    <property type="match status" value="1"/>
</dbReference>
<keyword evidence="9" id="KW-1185">Reference proteome</keyword>
<evidence type="ECO:0000259" key="7">
    <source>
        <dbReference type="PROSITE" id="PS51762"/>
    </source>
</evidence>
<feature type="chain" id="PRO_5018146853" description="endo-1,3(4)-beta-glucanase" evidence="6">
    <location>
        <begin position="24"/>
        <end position="320"/>
    </location>
</feature>
<dbReference type="RefSeq" id="XP_028465138.1">
    <property type="nucleotide sequence ID" value="XM_028612206.1"/>
</dbReference>
<dbReference type="PROSITE" id="PS51762">
    <property type="entry name" value="GH16_2"/>
    <property type="match status" value="1"/>
</dbReference>
<comment type="similarity">
    <text evidence="2">Belongs to the glycosyl hydrolase 16 family.</text>
</comment>